<dbReference type="EMBL" id="WNHJ01000584">
    <property type="protein sequence ID" value="MTV64330.1"/>
    <property type="molecule type" value="Genomic_DNA"/>
</dbReference>
<comment type="caution">
    <text evidence="2">The sequence shown here is derived from an EMBL/GenBank/DDBJ whole genome shotgun (WGS) entry which is preliminary data.</text>
</comment>
<evidence type="ECO:0000313" key="3">
    <source>
        <dbReference type="Proteomes" id="UP000474228"/>
    </source>
</evidence>
<dbReference type="SUPFAM" id="SSF54060">
    <property type="entry name" value="His-Me finger endonucleases"/>
    <property type="match status" value="1"/>
</dbReference>
<dbReference type="GO" id="GO:0004519">
    <property type="term" value="F:endonuclease activity"/>
    <property type="evidence" value="ECO:0007669"/>
    <property type="project" value="UniProtKB-KW"/>
</dbReference>
<keyword evidence="2" id="KW-0540">Nuclease</keyword>
<dbReference type="InterPro" id="IPR003615">
    <property type="entry name" value="HNH_nuc"/>
</dbReference>
<keyword evidence="2" id="KW-0378">Hydrolase</keyword>
<dbReference type="Pfam" id="PF13392">
    <property type="entry name" value="HNH_3"/>
    <property type="match status" value="1"/>
</dbReference>
<feature type="non-terminal residue" evidence="2">
    <location>
        <position position="37"/>
    </location>
</feature>
<dbReference type="InterPro" id="IPR044925">
    <property type="entry name" value="His-Me_finger_sf"/>
</dbReference>
<dbReference type="AlphaFoldDB" id="A0A6G2D658"/>
<reference evidence="2 3" key="1">
    <citation type="submission" date="2019-11" db="EMBL/GenBank/DDBJ databases">
        <title>Growth characteristics of pneumococcus vary with the chemical composition of the capsule and with environmental conditions.</title>
        <authorList>
            <person name="Tothpal A."/>
            <person name="Desobry K."/>
            <person name="Joshi S."/>
            <person name="Wyllie A.L."/>
            <person name="Weinberger D.M."/>
        </authorList>
    </citation>
    <scope>NUCLEOTIDE SEQUENCE [LARGE SCALE GENOMIC DNA]</scope>
    <source>
        <strain evidence="3">pnumococcus22F</strain>
    </source>
</reference>
<evidence type="ECO:0000259" key="1">
    <source>
        <dbReference type="Pfam" id="PF13392"/>
    </source>
</evidence>
<proteinExistence type="predicted"/>
<sequence>MEDPGDLMVRHKCDNPRCCHPFHLELGTHLDNMRDMV</sequence>
<dbReference type="Proteomes" id="UP000474228">
    <property type="component" value="Unassembled WGS sequence"/>
</dbReference>
<evidence type="ECO:0000313" key="2">
    <source>
        <dbReference type="EMBL" id="MTV64330.1"/>
    </source>
</evidence>
<name>A0A6G2D658_STREE</name>
<keyword evidence="2" id="KW-0255">Endonuclease</keyword>
<organism evidence="2 3">
    <name type="scientific">Streptococcus pneumoniae</name>
    <dbReference type="NCBI Taxonomy" id="1313"/>
    <lineage>
        <taxon>Bacteria</taxon>
        <taxon>Bacillati</taxon>
        <taxon>Bacillota</taxon>
        <taxon>Bacilli</taxon>
        <taxon>Lactobacillales</taxon>
        <taxon>Streptococcaceae</taxon>
        <taxon>Streptococcus</taxon>
    </lineage>
</organism>
<accession>A0A6G2D658</accession>
<gene>
    <name evidence="2" type="ORF">GM539_13425</name>
</gene>
<feature type="domain" description="HNH nuclease" evidence="1">
    <location>
        <begin position="4"/>
        <end position="34"/>
    </location>
</feature>
<protein>
    <submittedName>
        <fullName evidence="2">HNH endonuclease</fullName>
    </submittedName>
</protein>